<feature type="modified residue" description="4-aspartylphosphate" evidence="10">
    <location>
        <position position="57"/>
    </location>
</feature>
<evidence type="ECO:0000313" key="13">
    <source>
        <dbReference type="Proteomes" id="UP001500596"/>
    </source>
</evidence>
<sequence>MTPDLRVLIVDDDFRVGGLHRDAVADQAGFEALEPVRGVREARAAVRDRHPDLVLCDVYLPDGDGIAFVSEIDVDALVISAASDADTVRRALRAGALGYLRKPFDPRLLRDRLDGYRRYRNLLTAGDVDQETIERAQRALHGRDAVPATASQTATERVILEHLRDGEASATAIAERIGVSRATAQRHLANLAARGAVEVGLRYGATGRPEHRYRLS</sequence>
<dbReference type="InterPro" id="IPR011006">
    <property type="entry name" value="CheY-like_superfamily"/>
</dbReference>
<dbReference type="InterPro" id="IPR051271">
    <property type="entry name" value="2C-system_Tx_regulators"/>
</dbReference>
<keyword evidence="5 9" id="KW-0805">Transcription regulation</keyword>
<evidence type="ECO:0000256" key="8">
    <source>
        <dbReference type="ARBA" id="ARBA00023163"/>
    </source>
</evidence>
<dbReference type="Proteomes" id="UP001500596">
    <property type="component" value="Unassembled WGS sequence"/>
</dbReference>
<dbReference type="InterPro" id="IPR024187">
    <property type="entry name" value="Sig_transdc_resp-reg_cit/mal"/>
</dbReference>
<keyword evidence="7 9" id="KW-0010">Activator</keyword>
<dbReference type="InterPro" id="IPR036390">
    <property type="entry name" value="WH_DNA-bd_sf"/>
</dbReference>
<evidence type="ECO:0000259" key="11">
    <source>
        <dbReference type="PROSITE" id="PS50110"/>
    </source>
</evidence>
<keyword evidence="8 9" id="KW-0804">Transcription</keyword>
<dbReference type="PANTHER" id="PTHR45526:SF1">
    <property type="entry name" value="TRANSCRIPTIONAL REGULATORY PROTEIN DCUR-RELATED"/>
    <property type="match status" value="1"/>
</dbReference>
<comment type="caution">
    <text evidence="12">The sequence shown here is derived from an EMBL/GenBank/DDBJ whole genome shotgun (WGS) entry which is preliminary data.</text>
</comment>
<dbReference type="CDD" id="cd00090">
    <property type="entry name" value="HTH_ARSR"/>
    <property type="match status" value="1"/>
</dbReference>
<dbReference type="EMBL" id="BAAAPK010000001">
    <property type="protein sequence ID" value="GAA1673291.1"/>
    <property type="molecule type" value="Genomic_DNA"/>
</dbReference>
<evidence type="ECO:0000256" key="3">
    <source>
        <dbReference type="ARBA" id="ARBA00022553"/>
    </source>
</evidence>
<evidence type="ECO:0000256" key="4">
    <source>
        <dbReference type="ARBA" id="ARBA00023012"/>
    </source>
</evidence>
<accession>A0ABN2GM07</accession>
<dbReference type="PROSITE" id="PS50110">
    <property type="entry name" value="RESPONSE_REGULATORY"/>
    <property type="match status" value="1"/>
</dbReference>
<organism evidence="12 13">
    <name type="scientific">Microbacterium lacus</name>
    <dbReference type="NCBI Taxonomy" id="415217"/>
    <lineage>
        <taxon>Bacteria</taxon>
        <taxon>Bacillati</taxon>
        <taxon>Actinomycetota</taxon>
        <taxon>Actinomycetes</taxon>
        <taxon>Micrococcales</taxon>
        <taxon>Microbacteriaceae</taxon>
        <taxon>Microbacterium</taxon>
    </lineage>
</organism>
<dbReference type="RefSeq" id="WP_344053488.1">
    <property type="nucleotide sequence ID" value="NZ_BAAAPK010000001.1"/>
</dbReference>
<keyword evidence="2 9" id="KW-0963">Cytoplasm</keyword>
<proteinExistence type="predicted"/>
<dbReference type="Gene3D" id="3.40.50.2300">
    <property type="match status" value="1"/>
</dbReference>
<evidence type="ECO:0000256" key="6">
    <source>
        <dbReference type="ARBA" id="ARBA00023125"/>
    </source>
</evidence>
<feature type="domain" description="Response regulatory" evidence="11">
    <location>
        <begin position="6"/>
        <end position="117"/>
    </location>
</feature>
<keyword evidence="13" id="KW-1185">Reference proteome</keyword>
<dbReference type="PANTHER" id="PTHR45526">
    <property type="entry name" value="TRANSCRIPTIONAL REGULATORY PROTEIN DPIA"/>
    <property type="match status" value="1"/>
</dbReference>
<keyword evidence="6 9" id="KW-0238">DNA-binding</keyword>
<keyword evidence="4 9" id="KW-0902">Two-component regulatory system</keyword>
<dbReference type="Pfam" id="PF00072">
    <property type="entry name" value="Response_reg"/>
    <property type="match status" value="1"/>
</dbReference>
<dbReference type="InterPro" id="IPR001789">
    <property type="entry name" value="Sig_transdc_resp-reg_receiver"/>
</dbReference>
<evidence type="ECO:0000313" key="12">
    <source>
        <dbReference type="EMBL" id="GAA1673291.1"/>
    </source>
</evidence>
<dbReference type="SUPFAM" id="SSF52172">
    <property type="entry name" value="CheY-like"/>
    <property type="match status" value="1"/>
</dbReference>
<dbReference type="InterPro" id="IPR011991">
    <property type="entry name" value="ArsR-like_HTH"/>
</dbReference>
<reference evidence="12 13" key="1">
    <citation type="journal article" date="2019" name="Int. J. Syst. Evol. Microbiol.">
        <title>The Global Catalogue of Microorganisms (GCM) 10K type strain sequencing project: providing services to taxonomists for standard genome sequencing and annotation.</title>
        <authorList>
            <consortium name="The Broad Institute Genomics Platform"/>
            <consortium name="The Broad Institute Genome Sequencing Center for Infectious Disease"/>
            <person name="Wu L."/>
            <person name="Ma J."/>
        </authorList>
    </citation>
    <scope>NUCLEOTIDE SEQUENCE [LARGE SCALE GENOMIC DNA]</scope>
    <source>
        <strain evidence="12 13">JCM 15575</strain>
    </source>
</reference>
<evidence type="ECO:0000256" key="9">
    <source>
        <dbReference type="PIRNR" id="PIRNR006171"/>
    </source>
</evidence>
<dbReference type="InterPro" id="IPR036388">
    <property type="entry name" value="WH-like_DNA-bd_sf"/>
</dbReference>
<dbReference type="PIRSF" id="PIRSF006171">
    <property type="entry name" value="RR_citrat_malat"/>
    <property type="match status" value="1"/>
</dbReference>
<comment type="subcellular location">
    <subcellularLocation>
        <location evidence="1 9">Cytoplasm</location>
    </subcellularLocation>
</comment>
<evidence type="ECO:0000256" key="5">
    <source>
        <dbReference type="ARBA" id="ARBA00023015"/>
    </source>
</evidence>
<dbReference type="SUPFAM" id="SSF46785">
    <property type="entry name" value="Winged helix' DNA-binding domain"/>
    <property type="match status" value="1"/>
</dbReference>
<evidence type="ECO:0000256" key="10">
    <source>
        <dbReference type="PROSITE-ProRule" id="PRU00169"/>
    </source>
</evidence>
<name>A0ABN2GM07_9MICO</name>
<evidence type="ECO:0000256" key="1">
    <source>
        <dbReference type="ARBA" id="ARBA00004496"/>
    </source>
</evidence>
<dbReference type="Gene3D" id="1.10.10.10">
    <property type="entry name" value="Winged helix-like DNA-binding domain superfamily/Winged helix DNA-binding domain"/>
    <property type="match status" value="1"/>
</dbReference>
<protein>
    <recommendedName>
        <fullName evidence="9">Transcriptional regulatory protein</fullName>
    </recommendedName>
</protein>
<dbReference type="SMART" id="SM00448">
    <property type="entry name" value="REC"/>
    <property type="match status" value="1"/>
</dbReference>
<dbReference type="Pfam" id="PF12840">
    <property type="entry name" value="HTH_20"/>
    <property type="match status" value="1"/>
</dbReference>
<keyword evidence="3 10" id="KW-0597">Phosphoprotein</keyword>
<gene>
    <name evidence="12" type="ORF">GCM10009807_16770</name>
</gene>
<evidence type="ECO:0000256" key="7">
    <source>
        <dbReference type="ARBA" id="ARBA00023159"/>
    </source>
</evidence>
<evidence type="ECO:0000256" key="2">
    <source>
        <dbReference type="ARBA" id="ARBA00022490"/>
    </source>
</evidence>